<sequence length="190" mass="21482">MKFLLIIFIALFSLQSKANTTEISLGIGVSNFKNDIEEYRHDSNRAGLVVDFNYYPIKDDLTYGEINFGVGLGFINFGKYKGSLLIEDKLVTDELKESLVTPGLGFSALLATKYEYNDTFLEVSIGTLYWSYNVDIGNDVYNSRGNSAIYSAEIGHVIYDHFSLSLSAHTSKYKKNRSSLYSINLTYYFL</sequence>
<dbReference type="Proteomes" id="UP000240410">
    <property type="component" value="Unassembled WGS sequence"/>
</dbReference>
<reference evidence="2 3" key="1">
    <citation type="submission" date="2018-03" db="EMBL/GenBank/DDBJ databases">
        <title>Whole genome sequencing of Histamine producing bacteria.</title>
        <authorList>
            <person name="Butler K."/>
        </authorList>
    </citation>
    <scope>NUCLEOTIDE SEQUENCE [LARGE SCALE GENOMIC DNA]</scope>
    <source>
        <strain evidence="2 3">ATCC 33979</strain>
    </source>
</reference>
<evidence type="ECO:0000313" key="2">
    <source>
        <dbReference type="EMBL" id="PSV87177.1"/>
    </source>
</evidence>
<evidence type="ECO:0008006" key="4">
    <source>
        <dbReference type="Google" id="ProtNLM"/>
    </source>
</evidence>
<protein>
    <recommendedName>
        <fullName evidence="4">Outer membrane protein beta-barrel domain-containing protein</fullName>
    </recommendedName>
</protein>
<evidence type="ECO:0000256" key="1">
    <source>
        <dbReference type="SAM" id="SignalP"/>
    </source>
</evidence>
<proteinExistence type="predicted"/>
<accession>A0A2T3M5K6</accession>
<dbReference type="EMBL" id="PYOJ01000033">
    <property type="protein sequence ID" value="PSV87177.1"/>
    <property type="molecule type" value="Genomic_DNA"/>
</dbReference>
<feature type="signal peptide" evidence="1">
    <location>
        <begin position="1"/>
        <end position="18"/>
    </location>
</feature>
<dbReference type="AlphaFoldDB" id="A0A2T3M5K6"/>
<feature type="chain" id="PRO_5015563563" description="Outer membrane protein beta-barrel domain-containing protein" evidence="1">
    <location>
        <begin position="19"/>
        <end position="190"/>
    </location>
</feature>
<gene>
    <name evidence="2" type="ORF">CTM89_18515</name>
</gene>
<organism evidence="2 3">
    <name type="scientific">Photobacterium leiognathi</name>
    <dbReference type="NCBI Taxonomy" id="553611"/>
    <lineage>
        <taxon>Bacteria</taxon>
        <taxon>Pseudomonadati</taxon>
        <taxon>Pseudomonadota</taxon>
        <taxon>Gammaproteobacteria</taxon>
        <taxon>Vibrionales</taxon>
        <taxon>Vibrionaceae</taxon>
        <taxon>Photobacterium</taxon>
    </lineage>
</organism>
<keyword evidence="1" id="KW-0732">Signal</keyword>
<evidence type="ECO:0000313" key="3">
    <source>
        <dbReference type="Proteomes" id="UP000240410"/>
    </source>
</evidence>
<name>A0A2T3M5K6_PHOLE</name>
<dbReference type="RefSeq" id="WP_045071570.1">
    <property type="nucleotide sequence ID" value="NZ_JZSL01000072.1"/>
</dbReference>
<comment type="caution">
    <text evidence="2">The sequence shown here is derived from an EMBL/GenBank/DDBJ whole genome shotgun (WGS) entry which is preliminary data.</text>
</comment>